<evidence type="ECO:0000259" key="5">
    <source>
        <dbReference type="Pfam" id="PF03807"/>
    </source>
</evidence>
<sequence length="335" mass="36553">MDLTVNLVSLGFEAGLGGSERGLVGLRGRWAGLTVCGCGHAAFLCRLAALLREKLKHSSNKSHHPALKIGILGGGNIGKQLTKVLLTVPGLKPSNISISTKRPETLKEFSNRGVECYFDNCRLALWSDVLFLCVLPSHLPRVCAELHTHLPAHCLVYSFTTAVPLPRLAQLLGHSFVIRPQYIFDACDSAQLWLCHNQVTTALQDKEMLTASCPLSMCGGLSLNQMWVSAVLYSLLNMCTANGLGSIQTIQLLNELFQSNPSSETFTSLSFVNSSCASKLSTSEPFPWIILTDTQTKQTPLSSFLFGSKALQDCILAMYYNTFSGMSSEKIQMKD</sequence>
<dbReference type="GO" id="GO:0055129">
    <property type="term" value="P:L-proline biosynthetic process"/>
    <property type="evidence" value="ECO:0007669"/>
    <property type="project" value="TreeGrafter"/>
</dbReference>
<evidence type="ECO:0000256" key="3">
    <source>
        <dbReference type="ARBA" id="ARBA00054560"/>
    </source>
</evidence>
<evidence type="ECO:0000313" key="6">
    <source>
        <dbReference type="Ensembl" id="ENSAMXP00005027748.1"/>
    </source>
</evidence>
<keyword evidence="2" id="KW-0560">Oxidoreductase</keyword>
<evidence type="ECO:0000313" key="7">
    <source>
        <dbReference type="Proteomes" id="UP000694621"/>
    </source>
</evidence>
<dbReference type="OMA" id="YCDSFGI"/>
<name>A0A8B9JWG9_ASTMX</name>
<comment type="similarity">
    <text evidence="1">Belongs to the pyrroline-5-carboxylate reductase family.</text>
</comment>
<dbReference type="Gene3D" id="3.40.50.720">
    <property type="entry name" value="NAD(P)-binding Rossmann-like Domain"/>
    <property type="match status" value="1"/>
</dbReference>
<evidence type="ECO:0000256" key="1">
    <source>
        <dbReference type="ARBA" id="ARBA00005525"/>
    </source>
</evidence>
<feature type="domain" description="Pyrroline-5-carboxylate reductase catalytic N-terminal" evidence="5">
    <location>
        <begin position="68"/>
        <end position="155"/>
    </location>
</feature>
<dbReference type="GO" id="GO:0004735">
    <property type="term" value="F:pyrroline-5-carboxylate reductase activity"/>
    <property type="evidence" value="ECO:0007669"/>
    <property type="project" value="TreeGrafter"/>
</dbReference>
<evidence type="ECO:0000256" key="2">
    <source>
        <dbReference type="ARBA" id="ARBA00023002"/>
    </source>
</evidence>
<dbReference type="Proteomes" id="UP000694621">
    <property type="component" value="Unplaced"/>
</dbReference>
<dbReference type="SUPFAM" id="SSF51735">
    <property type="entry name" value="NAD(P)-binding Rossmann-fold domains"/>
    <property type="match status" value="1"/>
</dbReference>
<proteinExistence type="inferred from homology"/>
<accession>A0A8B9JWG9</accession>
<evidence type="ECO:0000256" key="4">
    <source>
        <dbReference type="ARBA" id="ARBA00072230"/>
    </source>
</evidence>
<organism evidence="6 7">
    <name type="scientific">Astyanax mexicanus</name>
    <name type="common">Blind cave fish</name>
    <name type="synonym">Astyanax fasciatus mexicanus</name>
    <dbReference type="NCBI Taxonomy" id="7994"/>
    <lineage>
        <taxon>Eukaryota</taxon>
        <taxon>Metazoa</taxon>
        <taxon>Chordata</taxon>
        <taxon>Craniata</taxon>
        <taxon>Vertebrata</taxon>
        <taxon>Euteleostomi</taxon>
        <taxon>Actinopterygii</taxon>
        <taxon>Neopterygii</taxon>
        <taxon>Teleostei</taxon>
        <taxon>Ostariophysi</taxon>
        <taxon>Characiformes</taxon>
        <taxon>Characoidei</taxon>
        <taxon>Acestrorhamphidae</taxon>
        <taxon>Acestrorhamphinae</taxon>
        <taxon>Astyanax</taxon>
    </lineage>
</organism>
<dbReference type="FunFam" id="3.40.50.720:FF:000447">
    <property type="entry name" value="NADP dependent oxidoreductase domain containing 1"/>
    <property type="match status" value="1"/>
</dbReference>
<dbReference type="InterPro" id="IPR036291">
    <property type="entry name" value="NAD(P)-bd_dom_sf"/>
</dbReference>
<protein>
    <recommendedName>
        <fullName evidence="4">NADP-dependent oxidoreductase domain-containing protein 1</fullName>
    </recommendedName>
</protein>
<dbReference type="PANTHER" id="PTHR11645:SF58">
    <property type="entry name" value="NADP-DEPENDENT OXIDOREDUCTASE DOMAIN-CONTAINING PROTEIN 1"/>
    <property type="match status" value="1"/>
</dbReference>
<dbReference type="Pfam" id="PF03807">
    <property type="entry name" value="F420_oxidored"/>
    <property type="match status" value="1"/>
</dbReference>
<dbReference type="InterPro" id="IPR028939">
    <property type="entry name" value="P5C_Rdtase_cat_N"/>
</dbReference>
<dbReference type="Ensembl" id="ENSAMXT00005030492.1">
    <property type="protein sequence ID" value="ENSAMXP00005027748.1"/>
    <property type="gene ID" value="ENSAMXG00005013895.1"/>
</dbReference>
<dbReference type="PANTHER" id="PTHR11645">
    <property type="entry name" value="PYRROLINE-5-CARBOXYLATE REDUCTASE"/>
    <property type="match status" value="1"/>
</dbReference>
<dbReference type="AlphaFoldDB" id="A0A8B9JWG9"/>
<reference evidence="6" key="1">
    <citation type="submission" date="2025-08" db="UniProtKB">
        <authorList>
            <consortium name="Ensembl"/>
        </authorList>
    </citation>
    <scope>IDENTIFICATION</scope>
</reference>
<comment type="function">
    <text evidence="3">Probable oxidoreductase.</text>
</comment>